<dbReference type="EMBL" id="AQHW01000015">
    <property type="protein sequence ID" value="KKB55667.1"/>
    <property type="molecule type" value="Genomic_DNA"/>
</dbReference>
<evidence type="ECO:0000313" key="2">
    <source>
        <dbReference type="Proteomes" id="UP000033035"/>
    </source>
</evidence>
<organism evidence="1 2">
    <name type="scientific">Parabacteroides gordonii MS-1 = DSM 23371</name>
    <dbReference type="NCBI Taxonomy" id="1203610"/>
    <lineage>
        <taxon>Bacteria</taxon>
        <taxon>Pseudomonadati</taxon>
        <taxon>Bacteroidota</taxon>
        <taxon>Bacteroidia</taxon>
        <taxon>Bacteroidales</taxon>
        <taxon>Tannerellaceae</taxon>
        <taxon>Parabacteroides</taxon>
    </lineage>
</organism>
<proteinExistence type="predicted"/>
<sequence>MKRENMFMAYVKICMLPFLLFGFVDFISSKDFKNGEELSDSSNQIVSDSLRKEQHSDSISVFVTGSCVNTFENRTVSSMVSVQGCNTLVVQNVTITNNGNLTLVAPENITLNGPFVGELGSILNIKIGQSQLMFEFIYDDSGNRIMRQVSIVE</sequence>
<dbReference type="Proteomes" id="UP000033035">
    <property type="component" value="Unassembled WGS sequence"/>
</dbReference>
<evidence type="ECO:0000313" key="1">
    <source>
        <dbReference type="EMBL" id="KKB55667.1"/>
    </source>
</evidence>
<dbReference type="RefSeq" id="WP_081693234.1">
    <property type="nucleotide sequence ID" value="NZ_AUAE01000008.1"/>
</dbReference>
<name>A0A0F5JDZ1_9BACT</name>
<comment type="caution">
    <text evidence="1">The sequence shown here is derived from an EMBL/GenBank/DDBJ whole genome shotgun (WGS) entry which is preliminary data.</text>
</comment>
<dbReference type="HOGENOM" id="CLU_1738757_0_0_10"/>
<reference evidence="1 2" key="1">
    <citation type="submission" date="2013-04" db="EMBL/GenBank/DDBJ databases">
        <title>The Genome Sequence of Parabacteroides gordonii DSM 23371.</title>
        <authorList>
            <consortium name="The Broad Institute Genomics Platform"/>
            <person name="Earl A."/>
            <person name="Ward D."/>
            <person name="Feldgarden M."/>
            <person name="Gevers D."/>
            <person name="Martens E."/>
            <person name="Sakamoto M."/>
            <person name="Benno Y."/>
            <person name="Suzuki N."/>
            <person name="Matsunaga N."/>
            <person name="Koshihara K."/>
            <person name="Seki M."/>
            <person name="Komiya H."/>
            <person name="Walker B."/>
            <person name="Young S."/>
            <person name="Zeng Q."/>
            <person name="Gargeya S."/>
            <person name="Fitzgerald M."/>
            <person name="Haas B."/>
            <person name="Abouelleil A."/>
            <person name="Allen A.W."/>
            <person name="Alvarado L."/>
            <person name="Arachchi H.M."/>
            <person name="Berlin A.M."/>
            <person name="Chapman S.B."/>
            <person name="Gainer-Dewar J."/>
            <person name="Goldberg J."/>
            <person name="Griggs A."/>
            <person name="Gujja S."/>
            <person name="Hansen M."/>
            <person name="Howarth C."/>
            <person name="Imamovic A."/>
            <person name="Ireland A."/>
            <person name="Larimer J."/>
            <person name="McCowan C."/>
            <person name="Murphy C."/>
            <person name="Pearson M."/>
            <person name="Poon T.W."/>
            <person name="Priest M."/>
            <person name="Roberts A."/>
            <person name="Saif S."/>
            <person name="Shea T."/>
            <person name="Sisk P."/>
            <person name="Sykes S."/>
            <person name="Wortman J."/>
            <person name="Nusbaum C."/>
            <person name="Birren B."/>
        </authorList>
    </citation>
    <scope>NUCLEOTIDE SEQUENCE [LARGE SCALE GENOMIC DNA]</scope>
    <source>
        <strain evidence="1 2">MS-1</strain>
    </source>
</reference>
<dbReference type="AlphaFoldDB" id="A0A0F5JDZ1"/>
<protein>
    <submittedName>
        <fullName evidence="1">Uncharacterized protein</fullName>
    </submittedName>
</protein>
<dbReference type="PATRIC" id="fig|1203610.3.peg.3205"/>
<accession>A0A0F5JDZ1</accession>
<keyword evidence="2" id="KW-1185">Reference proteome</keyword>
<gene>
    <name evidence="1" type="ORF">HMPREF1536_03139</name>
</gene>
<dbReference type="STRING" id="1203610.HMPREF1536_03139"/>